<feature type="transmembrane region" description="Helical" evidence="1">
    <location>
        <begin position="31"/>
        <end position="52"/>
    </location>
</feature>
<dbReference type="InterPro" id="IPR032820">
    <property type="entry name" value="ATPase_put"/>
</dbReference>
<gene>
    <name evidence="2" type="ORF">OZSIB_0817</name>
</gene>
<keyword evidence="1" id="KW-0812">Transmembrane</keyword>
<dbReference type="Proteomes" id="UP000252355">
    <property type="component" value="Unassembled WGS sequence"/>
</dbReference>
<accession>A0A367ZU62</accession>
<evidence type="ECO:0000313" key="3">
    <source>
        <dbReference type="Proteomes" id="UP000252355"/>
    </source>
</evidence>
<dbReference type="Pfam" id="PF09527">
    <property type="entry name" value="ATPase_gene1"/>
    <property type="match status" value="1"/>
</dbReference>
<reference evidence="2 3" key="1">
    <citation type="submission" date="2018-05" db="EMBL/GenBank/DDBJ databases">
        <title>A metagenomic window into the 2 km-deep terrestrial subsurface aquifer revealed taxonomically and functionally diverse microbial community comprising novel uncultured bacterial lineages.</title>
        <authorList>
            <person name="Kadnikov V.V."/>
            <person name="Mardanov A.V."/>
            <person name="Beletsky A.V."/>
            <person name="Banks D."/>
            <person name="Pimenov N.V."/>
            <person name="Frank Y.A."/>
            <person name="Karnachuk O.V."/>
            <person name="Ravin N.V."/>
        </authorList>
    </citation>
    <scope>NUCLEOTIDE SEQUENCE [LARGE SCALE GENOMIC DNA]</scope>
    <source>
        <strain evidence="2">BY5</strain>
    </source>
</reference>
<keyword evidence="1" id="KW-0472">Membrane</keyword>
<comment type="caution">
    <text evidence="2">The sequence shown here is derived from an EMBL/GenBank/DDBJ whole genome shotgun (WGS) entry which is preliminary data.</text>
</comment>
<protein>
    <submittedName>
        <fullName evidence="2">Ferredoxin-NADPH reductase</fullName>
    </submittedName>
</protein>
<dbReference type="EMBL" id="QOQW01000001">
    <property type="protein sequence ID" value="RCK81683.1"/>
    <property type="molecule type" value="Genomic_DNA"/>
</dbReference>
<name>A0A367ZU62_9BACT</name>
<dbReference type="AlphaFoldDB" id="A0A367ZU62"/>
<evidence type="ECO:0000313" key="2">
    <source>
        <dbReference type="EMBL" id="RCK81683.1"/>
    </source>
</evidence>
<keyword evidence="1" id="KW-1133">Transmembrane helix</keyword>
<evidence type="ECO:0000256" key="1">
    <source>
        <dbReference type="SAM" id="Phobius"/>
    </source>
</evidence>
<organism evidence="2 3">
    <name type="scientific">Candidatus Ozemobacter sibiricus</name>
    <dbReference type="NCBI Taxonomy" id="2268124"/>
    <lineage>
        <taxon>Bacteria</taxon>
        <taxon>Candidatus Ozemobacteria</taxon>
        <taxon>Candidatus Ozemobacterales</taxon>
        <taxon>Candidatus Ozemobacteraceae</taxon>
        <taxon>Candidatus Ozemobacter</taxon>
    </lineage>
</organism>
<sequence length="72" mass="7308">MLSLGLTMGVCLALGIGIGVAIDGRFETSPWGVGLGLLWGLGAAVTQAWRILARSSGVRINGADGQNRPDGS</sequence>
<proteinExistence type="predicted"/>